<accession>A0A2U2BV15</accession>
<gene>
    <name evidence="1" type="ORF">DDZ18_09145</name>
</gene>
<dbReference type="NCBIfam" id="TIGR01459">
    <property type="entry name" value="HAD-SF-IIA-hyp4"/>
    <property type="match status" value="1"/>
</dbReference>
<keyword evidence="1" id="KW-0378">Hydrolase</keyword>
<dbReference type="NCBIfam" id="TIGR01460">
    <property type="entry name" value="HAD-SF-IIA"/>
    <property type="match status" value="1"/>
</dbReference>
<dbReference type="SUPFAM" id="SSF56784">
    <property type="entry name" value="HAD-like"/>
    <property type="match status" value="1"/>
</dbReference>
<dbReference type="GO" id="GO:0005737">
    <property type="term" value="C:cytoplasm"/>
    <property type="evidence" value="ECO:0007669"/>
    <property type="project" value="TreeGrafter"/>
</dbReference>
<dbReference type="GO" id="GO:0016791">
    <property type="term" value="F:phosphatase activity"/>
    <property type="evidence" value="ECO:0007669"/>
    <property type="project" value="TreeGrafter"/>
</dbReference>
<organism evidence="1 2">
    <name type="scientific">Marinicauda salina</name>
    <dbReference type="NCBI Taxonomy" id="2135793"/>
    <lineage>
        <taxon>Bacteria</taxon>
        <taxon>Pseudomonadati</taxon>
        <taxon>Pseudomonadota</taxon>
        <taxon>Alphaproteobacteria</taxon>
        <taxon>Maricaulales</taxon>
        <taxon>Maricaulaceae</taxon>
        <taxon>Marinicauda</taxon>
    </lineage>
</organism>
<dbReference type="Pfam" id="PF13242">
    <property type="entry name" value="Hydrolase_like"/>
    <property type="match status" value="1"/>
</dbReference>
<evidence type="ECO:0000313" key="2">
    <source>
        <dbReference type="Proteomes" id="UP000245168"/>
    </source>
</evidence>
<proteinExistence type="predicted"/>
<dbReference type="AlphaFoldDB" id="A0A2U2BV15"/>
<dbReference type="InterPro" id="IPR023214">
    <property type="entry name" value="HAD_sf"/>
</dbReference>
<reference evidence="2" key="1">
    <citation type="submission" date="2018-05" db="EMBL/GenBank/DDBJ databases">
        <authorList>
            <person name="Liu B.-T."/>
        </authorList>
    </citation>
    <scope>NUCLEOTIDE SEQUENCE [LARGE SCALE GENOMIC DNA]</scope>
    <source>
        <strain evidence="2">WD6-1</strain>
    </source>
</reference>
<protein>
    <submittedName>
        <fullName evidence="1">TIGR01459 family HAD-type hydrolase</fullName>
    </submittedName>
</protein>
<comment type="caution">
    <text evidence="1">The sequence shown here is derived from an EMBL/GenBank/DDBJ whole genome shotgun (WGS) entry which is preliminary data.</text>
</comment>
<dbReference type="PANTHER" id="PTHR19288">
    <property type="entry name" value="4-NITROPHENYLPHOSPHATASE-RELATED"/>
    <property type="match status" value="1"/>
</dbReference>
<dbReference type="OrthoDB" id="9791073at2"/>
<evidence type="ECO:0000313" key="1">
    <source>
        <dbReference type="EMBL" id="PWE17804.1"/>
    </source>
</evidence>
<dbReference type="Proteomes" id="UP000245168">
    <property type="component" value="Unassembled WGS sequence"/>
</dbReference>
<dbReference type="PANTHER" id="PTHR19288:SF90">
    <property type="entry name" value="OS08G0542600 PROTEIN"/>
    <property type="match status" value="1"/>
</dbReference>
<dbReference type="InterPro" id="IPR036412">
    <property type="entry name" value="HAD-like_sf"/>
</dbReference>
<dbReference type="Pfam" id="PF13344">
    <property type="entry name" value="Hydrolase_6"/>
    <property type="match status" value="1"/>
</dbReference>
<dbReference type="InterPro" id="IPR006357">
    <property type="entry name" value="HAD-SF_hydro_IIA"/>
</dbReference>
<sequence length="282" mass="29278">MTDPARLSDLAPRYDAILCDVWGVIRDGHALIPAAIEALQRYRAGGGHVVLVSNSPRRSASLLNLLDQMSAPDDACDGAVTSGDATHDVLASKAPGPAFKLGPDWDDPIYEGTGLDFAPLGESAFISCTGLLDYETETVDDYQALLAEGVERGLEMVCANPDLVVQVGERLLPCGGALAARYEQLGGTTIYAGKPHAPIYAAARDRLAGIAGGPVDDVRLLAIGDGPGTDIAGANREGIDAMFIAHGILGAELGGGFDAAAVERALAERGVSARWAADTLVW</sequence>
<keyword evidence="2" id="KW-1185">Reference proteome</keyword>
<dbReference type="RefSeq" id="WP_109253035.1">
    <property type="nucleotide sequence ID" value="NZ_QEXV01000003.1"/>
</dbReference>
<dbReference type="InterPro" id="IPR006356">
    <property type="entry name" value="HAD-SF_hydro_IIA_hyp3"/>
</dbReference>
<name>A0A2U2BV15_9PROT</name>
<dbReference type="EMBL" id="QEXV01000003">
    <property type="protein sequence ID" value="PWE17804.1"/>
    <property type="molecule type" value="Genomic_DNA"/>
</dbReference>
<dbReference type="Gene3D" id="3.40.50.1000">
    <property type="entry name" value="HAD superfamily/HAD-like"/>
    <property type="match status" value="2"/>
</dbReference>